<reference evidence="2" key="1">
    <citation type="submission" date="2020-10" db="EMBL/GenBank/DDBJ databases">
        <authorList>
            <person name="Castelo-Branco R."/>
            <person name="Eusebio N."/>
            <person name="Adriana R."/>
            <person name="Vieira A."/>
            <person name="Brugerolle De Fraissinette N."/>
            <person name="Rezende De Castro R."/>
            <person name="Schneider M.P."/>
            <person name="Vasconcelos V."/>
            <person name="Leao P.N."/>
        </authorList>
    </citation>
    <scope>NUCLEOTIDE SEQUENCE</scope>
    <source>
        <strain evidence="2">LEGE 12446</strain>
    </source>
</reference>
<proteinExistence type="predicted"/>
<keyword evidence="3" id="KW-1185">Reference proteome</keyword>
<gene>
    <name evidence="2" type="ORF">IQ276_07340</name>
</gene>
<comment type="caution">
    <text evidence="2">The sequence shown here is derived from an EMBL/GenBank/DDBJ whole genome shotgun (WGS) entry which is preliminary data.</text>
</comment>
<organism evidence="2 3">
    <name type="scientific">Desmonostoc muscorum LEGE 12446</name>
    <dbReference type="NCBI Taxonomy" id="1828758"/>
    <lineage>
        <taxon>Bacteria</taxon>
        <taxon>Bacillati</taxon>
        <taxon>Cyanobacteriota</taxon>
        <taxon>Cyanophyceae</taxon>
        <taxon>Nostocales</taxon>
        <taxon>Nostocaceae</taxon>
        <taxon>Desmonostoc</taxon>
    </lineage>
</organism>
<evidence type="ECO:0000256" key="1">
    <source>
        <dbReference type="SAM" id="MobiDB-lite"/>
    </source>
</evidence>
<accession>A0A8J6ZJ58</accession>
<dbReference type="EMBL" id="JADEXS010000068">
    <property type="protein sequence ID" value="MBE9022250.1"/>
    <property type="molecule type" value="Genomic_DNA"/>
</dbReference>
<dbReference type="AlphaFoldDB" id="A0A8J6ZJ58"/>
<feature type="region of interest" description="Disordered" evidence="1">
    <location>
        <begin position="56"/>
        <end position="84"/>
    </location>
</feature>
<evidence type="ECO:0000313" key="2">
    <source>
        <dbReference type="EMBL" id="MBE9022250.1"/>
    </source>
</evidence>
<dbReference type="Proteomes" id="UP000622533">
    <property type="component" value="Unassembled WGS sequence"/>
</dbReference>
<sequence>MSKFQINIDFSNIDLAALETEEDFEREAKILLPKVLVKLGESVGEKTWEELQQKLAGSGGKLKSSPSEKRRFIQETGRTYQRNASNREKQELQVYIVEQLRQHKQQNYR</sequence>
<protein>
    <submittedName>
        <fullName evidence="2">Uncharacterized protein</fullName>
    </submittedName>
</protein>
<dbReference type="RefSeq" id="WP_190883019.1">
    <property type="nucleotide sequence ID" value="NZ_JADEXS020000001.1"/>
</dbReference>
<evidence type="ECO:0000313" key="3">
    <source>
        <dbReference type="Proteomes" id="UP000622533"/>
    </source>
</evidence>
<name>A0A8J6ZJ58_DESMC</name>